<gene>
    <name evidence="2" type="ORF">AAF463_24510</name>
</gene>
<dbReference type="GO" id="GO:0043709">
    <property type="term" value="P:cell adhesion involved in single-species biofilm formation"/>
    <property type="evidence" value="ECO:0007669"/>
    <property type="project" value="TreeGrafter"/>
</dbReference>
<name>A0AAU7U3F9_9GAMM</name>
<dbReference type="InterPro" id="IPR008966">
    <property type="entry name" value="Adhesion_dom_sf"/>
</dbReference>
<protein>
    <submittedName>
        <fullName evidence="2">Fimbrial protein</fullName>
    </submittedName>
</protein>
<evidence type="ECO:0000259" key="1">
    <source>
        <dbReference type="Pfam" id="PF00419"/>
    </source>
</evidence>
<proteinExistence type="predicted"/>
<dbReference type="EMBL" id="CP158294">
    <property type="protein sequence ID" value="XBV47490.1"/>
    <property type="molecule type" value="Genomic_DNA"/>
</dbReference>
<dbReference type="InterPro" id="IPR000259">
    <property type="entry name" value="Adhesion_dom_fimbrial"/>
</dbReference>
<dbReference type="InterPro" id="IPR050263">
    <property type="entry name" value="Bact_Fimbrial_Adh_Pro"/>
</dbReference>
<dbReference type="PANTHER" id="PTHR33420:SF26">
    <property type="entry name" value="FIMBRIAL SUBUNIT"/>
    <property type="match status" value="1"/>
</dbReference>
<dbReference type="SUPFAM" id="SSF49401">
    <property type="entry name" value="Bacterial adhesins"/>
    <property type="match status" value="1"/>
</dbReference>
<sequence>MADTDLIFEGVLVNQPCRLSELSREQTLDFGEVNKRDFRDGGKSKSVHFDITLEDCVVSGNSVVALTFEGETDPVQEDMFALHGDSEGVAVAIRHVNGEIVKPGVETYPAALNEGTNKISWLAYLSGPNLNIIKEGSFNGYVVFTMRYD</sequence>
<dbReference type="AlphaFoldDB" id="A0AAU7U3F9"/>
<dbReference type="PANTHER" id="PTHR33420">
    <property type="entry name" value="FIMBRIAL SUBUNIT ELFA-RELATED"/>
    <property type="match status" value="1"/>
</dbReference>
<dbReference type="Gene3D" id="2.60.40.1090">
    <property type="entry name" value="Fimbrial-type adhesion domain"/>
    <property type="match status" value="1"/>
</dbReference>
<dbReference type="RefSeq" id="WP_350262521.1">
    <property type="nucleotide sequence ID" value="NZ_CP158294.1"/>
</dbReference>
<dbReference type="InterPro" id="IPR036937">
    <property type="entry name" value="Adhesion_dom_fimbrial_sf"/>
</dbReference>
<geneLocation type="plasmid" evidence="2">
    <name>plasmindB</name>
</geneLocation>
<keyword evidence="2" id="KW-0614">Plasmid</keyword>
<dbReference type="Pfam" id="PF00419">
    <property type="entry name" value="Fimbrial"/>
    <property type="match status" value="1"/>
</dbReference>
<reference evidence="2" key="1">
    <citation type="submission" date="2024-06" db="EMBL/GenBank/DDBJ databases">
        <title>Multiomics insights into the TNT degradation mechanism by Pantoea sp. BJ2 isolated from an ammunition destruction site.</title>
        <authorList>
            <person name="Luo J."/>
        </authorList>
    </citation>
    <scope>NUCLEOTIDE SEQUENCE</scope>
    <source>
        <strain evidence="2">BJ2</strain>
        <plasmid evidence="2">plasmindB</plasmid>
    </source>
</reference>
<evidence type="ECO:0000313" key="2">
    <source>
        <dbReference type="EMBL" id="XBV47490.1"/>
    </source>
</evidence>
<organism evidence="2">
    <name type="scientific">Pantoea sp. BJ2</name>
    <dbReference type="NCBI Taxonomy" id="3141322"/>
    <lineage>
        <taxon>Bacteria</taxon>
        <taxon>Pseudomonadati</taxon>
        <taxon>Pseudomonadota</taxon>
        <taxon>Gammaproteobacteria</taxon>
        <taxon>Enterobacterales</taxon>
        <taxon>Erwiniaceae</taxon>
        <taxon>Pantoea</taxon>
    </lineage>
</organism>
<feature type="domain" description="Fimbrial-type adhesion" evidence="1">
    <location>
        <begin position="8"/>
        <end position="149"/>
    </location>
</feature>
<dbReference type="GO" id="GO:0009289">
    <property type="term" value="C:pilus"/>
    <property type="evidence" value="ECO:0007669"/>
    <property type="project" value="InterPro"/>
</dbReference>
<accession>A0AAU7U3F9</accession>